<keyword evidence="2" id="KW-0732">Signal</keyword>
<dbReference type="OrthoDB" id="609910at2"/>
<accession>A0A2N3IKK1</accession>
<proteinExistence type="predicted"/>
<protein>
    <recommendedName>
        <fullName evidence="5">DUF4836 family protein</fullName>
    </recommendedName>
</protein>
<evidence type="ECO:0000313" key="3">
    <source>
        <dbReference type="EMBL" id="PKQ70855.1"/>
    </source>
</evidence>
<feature type="signal peptide" evidence="2">
    <location>
        <begin position="1"/>
        <end position="20"/>
    </location>
</feature>
<name>A0A2N3IKK1_9BACT</name>
<dbReference type="AlphaFoldDB" id="A0A2N3IKK1"/>
<dbReference type="PROSITE" id="PS51257">
    <property type="entry name" value="PROKAR_LIPOPROTEIN"/>
    <property type="match status" value="1"/>
</dbReference>
<organism evidence="3 4">
    <name type="scientific">Raineya orbicola</name>
    <dbReference type="NCBI Taxonomy" id="2016530"/>
    <lineage>
        <taxon>Bacteria</taxon>
        <taxon>Pseudomonadati</taxon>
        <taxon>Bacteroidota</taxon>
        <taxon>Cytophagia</taxon>
        <taxon>Cytophagales</taxon>
        <taxon>Raineyaceae</taxon>
        <taxon>Raineya</taxon>
    </lineage>
</organism>
<evidence type="ECO:0000313" key="4">
    <source>
        <dbReference type="Proteomes" id="UP000233387"/>
    </source>
</evidence>
<dbReference type="RefSeq" id="WP_101357462.1">
    <property type="nucleotide sequence ID" value="NZ_NKXO01000002.1"/>
</dbReference>
<evidence type="ECO:0000256" key="2">
    <source>
        <dbReference type="SAM" id="SignalP"/>
    </source>
</evidence>
<sequence length="552" mass="61818">MIQRNLFRTALLFWAVALIASCKKSSTPEHSKLVPKDAGIVFKVDMKSLTSKTISLQELVSEENLKNMGQDSEEAKKNSKTAKKFLDSGIDLLNSAYVFLVDVEKDKPTAGLAFALDNEEKFLKFLKDDAFWKETGEKKPEINDKDKIKIATFSNGNKVAWQGKIALLRSEKPSDEDMKKYFSMKENESLISNASFKEALGKNYDILMWIDADKTSKAGTQGNMQAALALNMAADTKDTYMVLGFNFEKGKITTAIDYSGNDYMQKMNDQIARKNISDDLVKNIPFTEASTGFSIALNLEGIWKFLQEKGVAGEVDENLKEAGLSGELLSKALTGEIFGVTEKVNFDANLFAQEIPVDFVISLGIKDKSAFEEVMNILNKRAQGVIRKSGDNYELQGFGGIAVKKNIAYITLNKSFFEGINKGESKLKGELVEKATSFASVIYIGKPFFNALVNSKQYKESAFGEVYGSNFPFESVFFTSDKVKNKKNQTLITVNMTDKSRNALMVLIDMAKKAEEIRKKEMERYEKEFDMPKPESSDMPKIDESEKVLEDK</sequence>
<evidence type="ECO:0008006" key="5">
    <source>
        <dbReference type="Google" id="ProtNLM"/>
    </source>
</evidence>
<dbReference type="EMBL" id="NKXO01000002">
    <property type="protein sequence ID" value="PKQ70855.1"/>
    <property type="molecule type" value="Genomic_DNA"/>
</dbReference>
<feature type="region of interest" description="Disordered" evidence="1">
    <location>
        <begin position="524"/>
        <end position="552"/>
    </location>
</feature>
<gene>
    <name evidence="3" type="ORF">Rain11_0201</name>
</gene>
<dbReference type="Proteomes" id="UP000233387">
    <property type="component" value="Unassembled WGS sequence"/>
</dbReference>
<comment type="caution">
    <text evidence="3">The sequence shown here is derived from an EMBL/GenBank/DDBJ whole genome shotgun (WGS) entry which is preliminary data.</text>
</comment>
<feature type="chain" id="PRO_5014949991" description="DUF4836 family protein" evidence="2">
    <location>
        <begin position="21"/>
        <end position="552"/>
    </location>
</feature>
<reference evidence="3 4" key="1">
    <citation type="submission" date="2017-06" db="EMBL/GenBank/DDBJ databases">
        <title>Raineya orbicola gen. nov., sp. nov. a slightly thermophilic bacterium of the phylum Bacteroidetes and the description of Raineyaceae fam. nov.</title>
        <authorList>
            <person name="Albuquerque L."/>
            <person name="Polonia A.R.M."/>
            <person name="Barroso C."/>
            <person name="Froufe H.J.C."/>
            <person name="Lage O."/>
            <person name="Lobo-Da-Cunha A."/>
            <person name="Egas C."/>
            <person name="Da Costa M.S."/>
        </authorList>
    </citation>
    <scope>NUCLEOTIDE SEQUENCE [LARGE SCALE GENOMIC DNA]</scope>
    <source>
        <strain evidence="3 4">SPSPC-11</strain>
    </source>
</reference>
<evidence type="ECO:0000256" key="1">
    <source>
        <dbReference type="SAM" id="MobiDB-lite"/>
    </source>
</evidence>
<keyword evidence="4" id="KW-1185">Reference proteome</keyword>